<dbReference type="AlphaFoldDB" id="F2ND51"/>
<dbReference type="Proteomes" id="UP000000483">
    <property type="component" value="Chromosome"/>
</dbReference>
<gene>
    <name evidence="1" type="ordered locus">Desac_1941</name>
</gene>
<dbReference type="KEGG" id="dao:Desac_1941"/>
<dbReference type="RefSeq" id="WP_013706884.1">
    <property type="nucleotide sequence ID" value="NC_015388.1"/>
</dbReference>
<sequence>MKIITRGHMDVRRATLKLSDGSMVTGKINLIQRGETEHRVSDIFVGREEPFVVLFEASMGELINQVLVINKSHIVWVIPEGEKEEGKEEFPDWEQD</sequence>
<reference evidence="1 2" key="1">
    <citation type="journal article" date="2011" name="Stand. Genomic Sci.">
        <title>Complete genome sequence of the acetate-degrading sulfate reducer Desulfobacca acetoxidans type strain (ASRB2).</title>
        <authorList>
            <person name="Goker M."/>
            <person name="Teshima H."/>
            <person name="Lapidus A."/>
            <person name="Nolan M."/>
            <person name="Lucas S."/>
            <person name="Hammon N."/>
            <person name="Deshpande S."/>
            <person name="Cheng J.F."/>
            <person name="Tapia R."/>
            <person name="Han C."/>
            <person name="Goodwin L."/>
            <person name="Pitluck S."/>
            <person name="Huntemann M."/>
            <person name="Liolios K."/>
            <person name="Ivanova N."/>
            <person name="Pagani I."/>
            <person name="Mavromatis K."/>
            <person name="Ovchinikova G."/>
            <person name="Pati A."/>
            <person name="Chen A."/>
            <person name="Palaniappan K."/>
            <person name="Land M."/>
            <person name="Hauser L."/>
            <person name="Brambilla E.M."/>
            <person name="Rohde M."/>
            <person name="Spring S."/>
            <person name="Detter J.C."/>
            <person name="Woyke T."/>
            <person name="Bristow J."/>
            <person name="Eisen J.A."/>
            <person name="Markowitz V."/>
            <person name="Hugenholtz P."/>
            <person name="Kyrpides N.C."/>
            <person name="Klenk H.P."/>
        </authorList>
    </citation>
    <scope>NUCLEOTIDE SEQUENCE [LARGE SCALE GENOMIC DNA]</scope>
    <source>
        <strain evidence="2">ATCC 700848 / DSM 11109 / ASRB2</strain>
    </source>
</reference>
<dbReference type="STRING" id="880072.Desac_1941"/>
<name>F2ND51_DESAR</name>
<proteinExistence type="predicted"/>
<accession>F2ND51</accession>
<keyword evidence="2" id="KW-1185">Reference proteome</keyword>
<evidence type="ECO:0000313" key="2">
    <source>
        <dbReference type="Proteomes" id="UP000000483"/>
    </source>
</evidence>
<reference evidence="2" key="2">
    <citation type="submission" date="2011-03" db="EMBL/GenBank/DDBJ databases">
        <title>The complete genome of Desulfobacca acetoxidans DSM 11109.</title>
        <authorList>
            <consortium name="US DOE Joint Genome Institute (JGI-PGF)"/>
            <person name="Lucas S."/>
            <person name="Copeland A."/>
            <person name="Lapidus A."/>
            <person name="Bruce D."/>
            <person name="Goodwin L."/>
            <person name="Pitluck S."/>
            <person name="Peters L."/>
            <person name="Kyrpides N."/>
            <person name="Mavromatis K."/>
            <person name="Ivanova N."/>
            <person name="Ovchinnikova G."/>
            <person name="Teshima H."/>
            <person name="Detter J.C."/>
            <person name="Han C."/>
            <person name="Land M."/>
            <person name="Hauser L."/>
            <person name="Markowitz V."/>
            <person name="Cheng J.-F."/>
            <person name="Hugenholtz P."/>
            <person name="Woyke T."/>
            <person name="Wu D."/>
            <person name="Spring S."/>
            <person name="Schueler E."/>
            <person name="Brambilla E."/>
            <person name="Klenk H.-P."/>
            <person name="Eisen J.A."/>
        </authorList>
    </citation>
    <scope>NUCLEOTIDE SEQUENCE [LARGE SCALE GENOMIC DNA]</scope>
    <source>
        <strain evidence="2">ATCC 700848 / DSM 11109 / ASRB2</strain>
    </source>
</reference>
<evidence type="ECO:0000313" key="1">
    <source>
        <dbReference type="EMBL" id="AEB09775.1"/>
    </source>
</evidence>
<dbReference type="InterPro" id="IPR049210">
    <property type="entry name" value="DUF6812"/>
</dbReference>
<dbReference type="HOGENOM" id="CLU_2507188_0_0_7"/>
<protein>
    <submittedName>
        <fullName evidence="1">Uncharacterized protein</fullName>
    </submittedName>
</protein>
<dbReference type="Pfam" id="PF20660">
    <property type="entry name" value="DUF6812"/>
    <property type="match status" value="1"/>
</dbReference>
<dbReference type="EMBL" id="CP002629">
    <property type="protein sequence ID" value="AEB09775.1"/>
    <property type="molecule type" value="Genomic_DNA"/>
</dbReference>
<dbReference type="eggNOG" id="ENOG5033CNE">
    <property type="taxonomic scope" value="Bacteria"/>
</dbReference>
<organism evidence="1 2">
    <name type="scientific">Desulfobacca acetoxidans (strain ATCC 700848 / DSM 11109 / ASRB2)</name>
    <dbReference type="NCBI Taxonomy" id="880072"/>
    <lineage>
        <taxon>Bacteria</taxon>
        <taxon>Pseudomonadati</taxon>
        <taxon>Thermodesulfobacteriota</taxon>
        <taxon>Desulfobaccia</taxon>
        <taxon>Desulfobaccales</taxon>
        <taxon>Desulfobaccaceae</taxon>
        <taxon>Desulfobacca</taxon>
    </lineage>
</organism>
<dbReference type="OrthoDB" id="5422090at2"/>